<reference evidence="9 10" key="1">
    <citation type="submission" date="2017-09" db="EMBL/GenBank/DDBJ databases">
        <title>Depth-based differentiation of microbial function through sediment-hosted aquifers and enrichment of novel symbionts in the deep terrestrial subsurface.</title>
        <authorList>
            <person name="Probst A.J."/>
            <person name="Ladd B."/>
            <person name="Jarett J.K."/>
            <person name="Geller-Mcgrath D.E."/>
            <person name="Sieber C.M."/>
            <person name="Emerson J.B."/>
            <person name="Anantharaman K."/>
            <person name="Thomas B.C."/>
            <person name="Malmstrom R."/>
            <person name="Stieglmeier M."/>
            <person name="Klingl A."/>
            <person name="Woyke T."/>
            <person name="Ryan C.M."/>
            <person name="Banfield J.F."/>
        </authorList>
    </citation>
    <scope>NUCLEOTIDE SEQUENCE [LARGE SCALE GENOMIC DNA]</scope>
    <source>
        <strain evidence="9">CG11_big_fil_rev_8_21_14_0_20_36_20</strain>
    </source>
</reference>
<keyword evidence="1 7" id="KW-0479">Metal-binding</keyword>
<evidence type="ECO:0000256" key="2">
    <source>
        <dbReference type="ARBA" id="ARBA00022763"/>
    </source>
</evidence>
<dbReference type="EMBL" id="PCWQ01000006">
    <property type="protein sequence ID" value="PIR07231.1"/>
    <property type="molecule type" value="Genomic_DNA"/>
</dbReference>
<dbReference type="PROSITE" id="PS01300">
    <property type="entry name" value="RECR"/>
    <property type="match status" value="1"/>
</dbReference>
<dbReference type="HAMAP" id="MF_00017">
    <property type="entry name" value="RecR"/>
    <property type="match status" value="1"/>
</dbReference>
<accession>A0A2H0NEB2</accession>
<dbReference type="InterPro" id="IPR015967">
    <property type="entry name" value="Rcmb_RecR_Znf"/>
</dbReference>
<dbReference type="PANTHER" id="PTHR30446">
    <property type="entry name" value="RECOMBINATION PROTEIN RECR"/>
    <property type="match status" value="1"/>
</dbReference>
<dbReference type="Pfam" id="PF13662">
    <property type="entry name" value="Toprim_4"/>
    <property type="match status" value="1"/>
</dbReference>
<dbReference type="GO" id="GO:0006310">
    <property type="term" value="P:DNA recombination"/>
    <property type="evidence" value="ECO:0007669"/>
    <property type="project" value="UniProtKB-UniRule"/>
</dbReference>
<evidence type="ECO:0000313" key="10">
    <source>
        <dbReference type="Proteomes" id="UP000230564"/>
    </source>
</evidence>
<dbReference type="Pfam" id="PF21176">
    <property type="entry name" value="RecR_HhH"/>
    <property type="match status" value="1"/>
</dbReference>
<evidence type="ECO:0000256" key="3">
    <source>
        <dbReference type="ARBA" id="ARBA00022771"/>
    </source>
</evidence>
<evidence type="ECO:0000256" key="6">
    <source>
        <dbReference type="ARBA" id="ARBA00023204"/>
    </source>
</evidence>
<comment type="caution">
    <text evidence="9">The sequence shown here is derived from an EMBL/GenBank/DDBJ whole genome shotgun (WGS) entry which is preliminary data.</text>
</comment>
<dbReference type="PROSITE" id="PS50880">
    <property type="entry name" value="TOPRIM"/>
    <property type="match status" value="1"/>
</dbReference>
<evidence type="ECO:0000259" key="8">
    <source>
        <dbReference type="PROSITE" id="PS50880"/>
    </source>
</evidence>
<dbReference type="Pfam" id="PF21175">
    <property type="entry name" value="RecR_C"/>
    <property type="match status" value="1"/>
</dbReference>
<dbReference type="PANTHER" id="PTHR30446:SF0">
    <property type="entry name" value="RECOMBINATION PROTEIN RECR"/>
    <property type="match status" value="1"/>
</dbReference>
<dbReference type="Gene3D" id="3.40.1360.10">
    <property type="match status" value="1"/>
</dbReference>
<dbReference type="GO" id="GO:0006281">
    <property type="term" value="P:DNA repair"/>
    <property type="evidence" value="ECO:0007669"/>
    <property type="project" value="UniProtKB-UniRule"/>
</dbReference>
<proteinExistence type="inferred from homology"/>
<keyword evidence="5 7" id="KW-0233">DNA recombination</keyword>
<sequence>MSNRVKQLPDFIQKLIAEFDKLPSVGPKSAAKLVFNLLHRKEDLKILANHLNEAYNHVHSCPQCFNLTDKGLCRICSDPNRNKKIICVVSQNQDVEAIEKTNQFNGYYHLLNGLLNPLEGTTPDKLKIKELVQRIEENGIKEIILALDQSMEGEATVLYLKKLLRNYPVEISQLARGIPMGANIEYTDEATLSSALENRKKL</sequence>
<dbReference type="SUPFAM" id="SSF111304">
    <property type="entry name" value="Recombination protein RecR"/>
    <property type="match status" value="1"/>
</dbReference>
<dbReference type="InterPro" id="IPR023627">
    <property type="entry name" value="Rcmb_RecR"/>
</dbReference>
<gene>
    <name evidence="7" type="primary">recR</name>
    <name evidence="9" type="ORF">COV55_00620</name>
</gene>
<dbReference type="Gene3D" id="3.30.60.80">
    <property type="match status" value="1"/>
</dbReference>
<comment type="function">
    <text evidence="7">May play a role in DNA repair. It seems to be involved in an RecBC-independent recombinational process of DNA repair. It may act with RecF and RecO.</text>
</comment>
<comment type="similarity">
    <text evidence="7">Belongs to the RecR family.</text>
</comment>
<keyword evidence="3 7" id="KW-0863">Zinc-finger</keyword>
<organism evidence="9 10">
    <name type="scientific">Candidatus Komeilibacteria bacterium CG11_big_fil_rev_8_21_14_0_20_36_20</name>
    <dbReference type="NCBI Taxonomy" id="1974477"/>
    <lineage>
        <taxon>Bacteria</taxon>
        <taxon>Candidatus Komeiliibacteriota</taxon>
    </lineage>
</organism>
<dbReference type="CDD" id="cd01025">
    <property type="entry name" value="TOPRIM_recR"/>
    <property type="match status" value="1"/>
</dbReference>
<dbReference type="Proteomes" id="UP000230564">
    <property type="component" value="Unassembled WGS sequence"/>
</dbReference>
<feature type="zinc finger region" description="C4-type" evidence="7">
    <location>
        <begin position="61"/>
        <end position="76"/>
    </location>
</feature>
<evidence type="ECO:0000256" key="4">
    <source>
        <dbReference type="ARBA" id="ARBA00022833"/>
    </source>
</evidence>
<dbReference type="InterPro" id="IPR034137">
    <property type="entry name" value="TOPRIM_RecR"/>
</dbReference>
<dbReference type="GO" id="GO:0003677">
    <property type="term" value="F:DNA binding"/>
    <property type="evidence" value="ECO:0007669"/>
    <property type="project" value="UniProtKB-UniRule"/>
</dbReference>
<evidence type="ECO:0000313" key="9">
    <source>
        <dbReference type="EMBL" id="PIR07231.1"/>
    </source>
</evidence>
<keyword evidence="6 7" id="KW-0234">DNA repair</keyword>
<dbReference type="Pfam" id="PF02132">
    <property type="entry name" value="RecR_ZnF"/>
    <property type="match status" value="1"/>
</dbReference>
<evidence type="ECO:0000256" key="5">
    <source>
        <dbReference type="ARBA" id="ARBA00023172"/>
    </source>
</evidence>
<name>A0A2H0NEB2_9BACT</name>
<dbReference type="GO" id="GO:0008270">
    <property type="term" value="F:zinc ion binding"/>
    <property type="evidence" value="ECO:0007669"/>
    <property type="project" value="UniProtKB-KW"/>
</dbReference>
<dbReference type="InterPro" id="IPR006171">
    <property type="entry name" value="TOPRIM_dom"/>
</dbReference>
<protein>
    <recommendedName>
        <fullName evidence="7">Recombination protein RecR</fullName>
    </recommendedName>
</protein>
<dbReference type="NCBIfam" id="TIGR00615">
    <property type="entry name" value="recR"/>
    <property type="match status" value="1"/>
</dbReference>
<keyword evidence="2 7" id="KW-0227">DNA damage</keyword>
<dbReference type="SMART" id="SM00493">
    <property type="entry name" value="TOPRIM"/>
    <property type="match status" value="1"/>
</dbReference>
<evidence type="ECO:0000256" key="1">
    <source>
        <dbReference type="ARBA" id="ARBA00022723"/>
    </source>
</evidence>
<evidence type="ECO:0000256" key="7">
    <source>
        <dbReference type="HAMAP-Rule" id="MF_00017"/>
    </source>
</evidence>
<dbReference type="InterPro" id="IPR000093">
    <property type="entry name" value="DNA_Rcmb_RecR"/>
</dbReference>
<feature type="domain" description="Toprim" evidence="8">
    <location>
        <begin position="84"/>
        <end position="179"/>
    </location>
</feature>
<dbReference type="AlphaFoldDB" id="A0A2H0NEB2"/>
<keyword evidence="4 7" id="KW-0862">Zinc</keyword>
<dbReference type="Gene3D" id="1.10.8.420">
    <property type="entry name" value="RecR Domain 1"/>
    <property type="match status" value="1"/>
</dbReference>